<feature type="domain" description="Mycothiol-dependent maleylpyruvate isomerase metal-binding" evidence="1">
    <location>
        <begin position="20"/>
        <end position="134"/>
    </location>
</feature>
<dbReference type="InterPro" id="IPR017517">
    <property type="entry name" value="Maleyloyr_isom"/>
</dbReference>
<dbReference type="SUPFAM" id="SSF109854">
    <property type="entry name" value="DinB/YfiT-like putative metalloenzymes"/>
    <property type="match status" value="1"/>
</dbReference>
<dbReference type="InterPro" id="IPR017520">
    <property type="entry name" value="CHP03086"/>
</dbReference>
<dbReference type="InterPro" id="IPR024344">
    <property type="entry name" value="MDMPI_metal-binding"/>
</dbReference>
<sequence>MADFADRYVTEPDPMAAYERLVDTVEALLASVRPEQMDDPTPCGDWDVRRVIAHLADTTDVYATLASTGEIPEDTPTYEDPIAAFPIQAARAREAFNAPGYLTEVRPTPIGPQPGSVAVQHVVNELLTHSWDLAKGLGTSTDLVPDIATRSLESWKVFFADYPREAMGFNFDEEHETAEGMTEADRVAAYLGR</sequence>
<evidence type="ECO:0000313" key="2">
    <source>
        <dbReference type="EMBL" id="MBB6036434.1"/>
    </source>
</evidence>
<dbReference type="EMBL" id="JACHGT010000009">
    <property type="protein sequence ID" value="MBB6036434.1"/>
    <property type="molecule type" value="Genomic_DNA"/>
</dbReference>
<dbReference type="InterPro" id="IPR034660">
    <property type="entry name" value="DinB/YfiT-like"/>
</dbReference>
<evidence type="ECO:0000259" key="1">
    <source>
        <dbReference type="Pfam" id="PF11716"/>
    </source>
</evidence>
<accession>A0A841FKP4</accession>
<comment type="caution">
    <text evidence="2">The sequence shown here is derived from an EMBL/GenBank/DDBJ whole genome shotgun (WGS) entry which is preliminary data.</text>
</comment>
<organism evidence="2 3">
    <name type="scientific">Phytomonospora endophytica</name>
    <dbReference type="NCBI Taxonomy" id="714109"/>
    <lineage>
        <taxon>Bacteria</taxon>
        <taxon>Bacillati</taxon>
        <taxon>Actinomycetota</taxon>
        <taxon>Actinomycetes</taxon>
        <taxon>Micromonosporales</taxon>
        <taxon>Micromonosporaceae</taxon>
        <taxon>Phytomonospora</taxon>
    </lineage>
</organism>
<dbReference type="NCBIfam" id="TIGR03086">
    <property type="entry name" value="TIGR03086 family metal-binding protein"/>
    <property type="match status" value="1"/>
</dbReference>
<dbReference type="GO" id="GO:0046872">
    <property type="term" value="F:metal ion binding"/>
    <property type="evidence" value="ECO:0007669"/>
    <property type="project" value="InterPro"/>
</dbReference>
<dbReference type="RefSeq" id="WP_184789286.1">
    <property type="nucleotide sequence ID" value="NZ_BONT01000029.1"/>
</dbReference>
<proteinExistence type="predicted"/>
<dbReference type="Pfam" id="PF11716">
    <property type="entry name" value="MDMPI_N"/>
    <property type="match status" value="1"/>
</dbReference>
<name>A0A841FKP4_9ACTN</name>
<protein>
    <submittedName>
        <fullName evidence="2">Uncharacterized protein (TIGR03086 family)</fullName>
    </submittedName>
</protein>
<dbReference type="AlphaFoldDB" id="A0A841FKP4"/>
<evidence type="ECO:0000313" key="3">
    <source>
        <dbReference type="Proteomes" id="UP000548476"/>
    </source>
</evidence>
<gene>
    <name evidence="2" type="ORF">HNR73_004305</name>
</gene>
<dbReference type="NCBIfam" id="TIGR03083">
    <property type="entry name" value="maleylpyruvate isomerase family mycothiol-dependent enzyme"/>
    <property type="match status" value="1"/>
</dbReference>
<reference evidence="2 3" key="1">
    <citation type="submission" date="2020-08" db="EMBL/GenBank/DDBJ databases">
        <title>Genomic Encyclopedia of Type Strains, Phase IV (KMG-IV): sequencing the most valuable type-strain genomes for metagenomic binning, comparative biology and taxonomic classification.</title>
        <authorList>
            <person name="Goeker M."/>
        </authorList>
    </citation>
    <scope>NUCLEOTIDE SEQUENCE [LARGE SCALE GENOMIC DNA]</scope>
    <source>
        <strain evidence="2 3">YIM 65646</strain>
    </source>
</reference>
<dbReference type="Proteomes" id="UP000548476">
    <property type="component" value="Unassembled WGS sequence"/>
</dbReference>
<dbReference type="Gene3D" id="1.20.120.450">
    <property type="entry name" value="dinb family like domain"/>
    <property type="match status" value="1"/>
</dbReference>
<keyword evidence="3" id="KW-1185">Reference proteome</keyword>